<comment type="caution">
    <text evidence="2">The sequence shown here is derived from an EMBL/GenBank/DDBJ whole genome shotgun (WGS) entry which is preliminary data.</text>
</comment>
<feature type="compositionally biased region" description="Polar residues" evidence="1">
    <location>
        <begin position="62"/>
        <end position="83"/>
    </location>
</feature>
<keyword evidence="3" id="KW-1185">Reference proteome</keyword>
<feature type="compositionally biased region" description="Polar residues" evidence="1">
    <location>
        <begin position="158"/>
        <end position="171"/>
    </location>
</feature>
<protein>
    <submittedName>
        <fullName evidence="2">Uncharacterized protein</fullName>
    </submittedName>
</protein>
<dbReference type="Proteomes" id="UP000253472">
    <property type="component" value="Unassembled WGS sequence"/>
</dbReference>
<proteinExistence type="predicted"/>
<dbReference type="OrthoDB" id="4027935at2759"/>
<evidence type="ECO:0000313" key="3">
    <source>
        <dbReference type="Proteomes" id="UP000253472"/>
    </source>
</evidence>
<feature type="region of interest" description="Disordered" evidence="1">
    <location>
        <begin position="1"/>
        <end position="144"/>
    </location>
</feature>
<feature type="compositionally biased region" description="Acidic residues" evidence="1">
    <location>
        <begin position="321"/>
        <end position="332"/>
    </location>
</feature>
<evidence type="ECO:0000256" key="1">
    <source>
        <dbReference type="SAM" id="MobiDB-lite"/>
    </source>
</evidence>
<feature type="compositionally biased region" description="Polar residues" evidence="1">
    <location>
        <begin position="96"/>
        <end position="110"/>
    </location>
</feature>
<sequence length="339" mass="37972">MAKSDIPNYPPDQPRSQKKQHPKQQPQEEEEEESTQSEFDVSQESDADESQESDADEFDNGEVNTFQSSNSDTFPVLSLNNVNGEAPNTIPPDNTFPMSNQNMGINTQSTTEEEESRIGLATIDQTTTPPSTGNNDDEGNGHENETGLIAYFRRKELAQQNPDQAVVTNKVSKPPRRRYKKKVADTTANDTIDQIDGSTSQLSDTTGSEAHRPKRRELTSEERNYIYGINDGTALLQQKCEAMHKKFEELLMTHKKLRALKKSDIAELLKKLKPPRLSGTDLAQVSGFKYETYKTTLRRRRVRTNGHTVKRSGRRRKEDKEAEEAAGGDDVDVGNGTPA</sequence>
<name>A0A367Y9A1_9ASCO</name>
<dbReference type="AlphaFoldDB" id="A0A367Y9A1"/>
<dbReference type="EMBL" id="QLNQ01000025">
    <property type="protein sequence ID" value="RCK62408.1"/>
    <property type="molecule type" value="Genomic_DNA"/>
</dbReference>
<feature type="region of interest" description="Disordered" evidence="1">
    <location>
        <begin position="300"/>
        <end position="339"/>
    </location>
</feature>
<reference evidence="2 3" key="1">
    <citation type="submission" date="2018-06" db="EMBL/GenBank/DDBJ databases">
        <title>Whole genome sequencing of Candida tropicalis (genome annotated by CSBL at Korea University).</title>
        <authorList>
            <person name="Ahn J."/>
        </authorList>
    </citation>
    <scope>NUCLEOTIDE SEQUENCE [LARGE SCALE GENOMIC DNA]</scope>
    <source>
        <strain evidence="2 3">ATCC 20962</strain>
    </source>
</reference>
<feature type="compositionally biased region" description="Polar residues" evidence="1">
    <location>
        <begin position="186"/>
        <end position="208"/>
    </location>
</feature>
<organism evidence="2 3">
    <name type="scientific">Candida viswanathii</name>
    <dbReference type="NCBI Taxonomy" id="5486"/>
    <lineage>
        <taxon>Eukaryota</taxon>
        <taxon>Fungi</taxon>
        <taxon>Dikarya</taxon>
        <taxon>Ascomycota</taxon>
        <taxon>Saccharomycotina</taxon>
        <taxon>Pichiomycetes</taxon>
        <taxon>Debaryomycetaceae</taxon>
        <taxon>Candida/Lodderomyces clade</taxon>
        <taxon>Candida</taxon>
    </lineage>
</organism>
<accession>A0A367Y9A1</accession>
<evidence type="ECO:0000313" key="2">
    <source>
        <dbReference type="EMBL" id="RCK62408.1"/>
    </source>
</evidence>
<feature type="compositionally biased region" description="Acidic residues" evidence="1">
    <location>
        <begin position="27"/>
        <end position="60"/>
    </location>
</feature>
<feature type="compositionally biased region" description="Basic residues" evidence="1">
    <location>
        <begin position="300"/>
        <end position="317"/>
    </location>
</feature>
<feature type="region of interest" description="Disordered" evidence="1">
    <location>
        <begin position="157"/>
        <end position="216"/>
    </location>
</feature>
<gene>
    <name evidence="2" type="ORF">Cantr_09538</name>
</gene>